<feature type="region of interest" description="Disordered" evidence="4">
    <location>
        <begin position="311"/>
        <end position="355"/>
    </location>
</feature>
<dbReference type="InterPro" id="IPR040168">
    <property type="entry name" value="Not2/3/5"/>
</dbReference>
<feature type="compositionally biased region" description="Polar residues" evidence="4">
    <location>
        <begin position="311"/>
        <end position="320"/>
    </location>
</feature>
<dbReference type="Proteomes" id="UP001652625">
    <property type="component" value="Chromosome 12"/>
</dbReference>
<feature type="compositionally biased region" description="Polar residues" evidence="4">
    <location>
        <begin position="246"/>
        <end position="258"/>
    </location>
</feature>
<keyword evidence="3" id="KW-0804">Transcription</keyword>
<feature type="region of interest" description="Disordered" evidence="4">
    <location>
        <begin position="98"/>
        <end position="119"/>
    </location>
</feature>
<dbReference type="InterPro" id="IPR038635">
    <property type="entry name" value="CCR4-NOT_su2/3/5_C_sf"/>
</dbReference>
<evidence type="ECO:0000256" key="4">
    <source>
        <dbReference type="SAM" id="MobiDB-lite"/>
    </source>
</evidence>
<feature type="compositionally biased region" description="Low complexity" evidence="4">
    <location>
        <begin position="321"/>
        <end position="339"/>
    </location>
</feature>
<sequence length="688" mass="74610">MALSRGGFETQFSGINSYSNIGRKPPDLSPPGNSYTSNFMSSNNKVGFFKKDENEGDGDSFYGKNFLQRNNSSSDSLSNQMSGMNLYGNSMSLTSSAFKTKEQTERSNSPNWVSGWGQADPNADLWNRSTLGSSTNLNKVSGNNGFSQGFSSSGFSNLPTSSRSNSTSSNSLLQLQFSRSMSSQSNNIFSSTTQSSSDIQNHQQNLKLLSGQSSPRSGLLSLGHQQQHMQNSQQQQQQQRGVIGQMSMQGHSSPSNSPGLVIGNKMSASQTSRTIGLPPSSMGLGSSTSPLSNSNFPGFIGGQINRSSISSNSTFGQGILSSTTPSTNTSSSRDSNSNSHGNIGPPNSTGGATVFDNEFPALANRLGNSSSSRPGQSSFSFVMSTGNKSLDANQEFQIQNEDFPALPGATQQQMQSDGSALGGGIQGITQSTSSTSNTLQHQDSKENLTTENYGLGSSYEQILKDGRSVDKKTRTSISGIQTNSSGVITNIPSGMVTDQFGMIGLLTFIRAAETEPNLVTLALGSDLTTLGLNLNSTESLYHTFGSPFSDSTCKPHEIDFYAPQEYLISSYIRDKLAPIKLGRYGEDLLFYLYYTNCGDILQLAAAAELYARDWRYHKDERVWITRFPGMEPQIKTASYEKGTYYYFDPQGWRKVAKEFYVEYDKLEEKPTAQALQQQQAQQQTQQVA</sequence>
<feature type="compositionally biased region" description="Low complexity" evidence="4">
    <location>
        <begin position="276"/>
        <end position="289"/>
    </location>
</feature>
<proteinExistence type="inferred from homology"/>
<dbReference type="PANTHER" id="PTHR23326">
    <property type="entry name" value="CCR4 NOT-RELATED"/>
    <property type="match status" value="1"/>
</dbReference>
<feature type="region of interest" description="Disordered" evidence="4">
    <location>
        <begin position="408"/>
        <end position="451"/>
    </location>
</feature>
<feature type="compositionally biased region" description="Low complexity" evidence="4">
    <location>
        <begin position="427"/>
        <end position="441"/>
    </location>
</feature>
<evidence type="ECO:0000313" key="7">
    <source>
        <dbReference type="RefSeq" id="XP_065669975.1"/>
    </source>
</evidence>
<protein>
    <submittedName>
        <fullName evidence="7">CCR4-NOT transcription complex subunit 2 isoform X5</fullName>
    </submittedName>
</protein>
<evidence type="ECO:0000256" key="2">
    <source>
        <dbReference type="ARBA" id="ARBA00023015"/>
    </source>
</evidence>
<dbReference type="Gene3D" id="2.30.30.1020">
    <property type="entry name" value="CCR4-NOT complex subunit 2/3/5, C-terminal domain"/>
    <property type="match status" value="1"/>
</dbReference>
<feature type="compositionally biased region" description="Polar residues" evidence="4">
    <location>
        <begin position="409"/>
        <end position="418"/>
    </location>
</feature>
<feature type="compositionally biased region" description="Low complexity" evidence="4">
    <location>
        <begin position="225"/>
        <end position="239"/>
    </location>
</feature>
<accession>A0ABM4D6N2</accession>
<keyword evidence="6" id="KW-1185">Reference proteome</keyword>
<evidence type="ECO:0000259" key="5">
    <source>
        <dbReference type="Pfam" id="PF04153"/>
    </source>
</evidence>
<dbReference type="RefSeq" id="XP_065669975.1">
    <property type="nucleotide sequence ID" value="XM_065813903.1"/>
</dbReference>
<keyword evidence="2" id="KW-0805">Transcription regulation</keyword>
<dbReference type="GeneID" id="100214909"/>
<feature type="compositionally biased region" description="Low complexity" evidence="4">
    <location>
        <begin position="70"/>
        <end position="81"/>
    </location>
</feature>
<feature type="region of interest" description="Disordered" evidence="4">
    <location>
        <begin position="209"/>
        <end position="289"/>
    </location>
</feature>
<feature type="domain" description="NOT2/NOT3/NOT5 C-terminal" evidence="5">
    <location>
        <begin position="541"/>
        <end position="666"/>
    </location>
</feature>
<evidence type="ECO:0000256" key="1">
    <source>
        <dbReference type="ARBA" id="ARBA00007682"/>
    </source>
</evidence>
<gene>
    <name evidence="7" type="primary">LOC100214909</name>
</gene>
<feature type="region of interest" description="Disordered" evidence="4">
    <location>
        <begin position="60"/>
        <end position="81"/>
    </location>
</feature>
<name>A0ABM4D6N2_HYDVU</name>
<evidence type="ECO:0000313" key="6">
    <source>
        <dbReference type="Proteomes" id="UP001652625"/>
    </source>
</evidence>
<comment type="similarity">
    <text evidence="1">Belongs to the CNOT2/3/5 family.</text>
</comment>
<reference evidence="7" key="1">
    <citation type="submission" date="2025-08" db="UniProtKB">
        <authorList>
            <consortium name="RefSeq"/>
        </authorList>
    </citation>
    <scope>IDENTIFICATION</scope>
</reference>
<dbReference type="Pfam" id="PF04153">
    <property type="entry name" value="NOT2_3_5_C"/>
    <property type="match status" value="1"/>
</dbReference>
<organism evidence="6 7">
    <name type="scientific">Hydra vulgaris</name>
    <name type="common">Hydra</name>
    <name type="synonym">Hydra attenuata</name>
    <dbReference type="NCBI Taxonomy" id="6087"/>
    <lineage>
        <taxon>Eukaryota</taxon>
        <taxon>Metazoa</taxon>
        <taxon>Cnidaria</taxon>
        <taxon>Hydrozoa</taxon>
        <taxon>Hydroidolina</taxon>
        <taxon>Anthoathecata</taxon>
        <taxon>Aplanulata</taxon>
        <taxon>Hydridae</taxon>
        <taxon>Hydra</taxon>
    </lineage>
</organism>
<evidence type="ECO:0000256" key="3">
    <source>
        <dbReference type="ARBA" id="ARBA00023163"/>
    </source>
</evidence>
<dbReference type="InterPro" id="IPR007282">
    <property type="entry name" value="NOT2/3/5_C"/>
</dbReference>